<feature type="compositionally biased region" description="Basic residues" evidence="1">
    <location>
        <begin position="167"/>
        <end position="181"/>
    </location>
</feature>
<evidence type="ECO:0000313" key="2">
    <source>
        <dbReference type="EMBL" id="KJX95000.1"/>
    </source>
</evidence>
<name>A0A0F4GFR2_9PEZI</name>
<dbReference type="AlphaFoldDB" id="A0A0F4GFR2"/>
<comment type="caution">
    <text evidence="2">The sequence shown here is derived from an EMBL/GenBank/DDBJ whole genome shotgun (WGS) entry which is preliminary data.</text>
</comment>
<reference evidence="2 3" key="1">
    <citation type="submission" date="2015-03" db="EMBL/GenBank/DDBJ databases">
        <title>RNA-seq based gene annotation and comparative genomics of four Zymoseptoria species reveal species-specific pathogenicity related genes and transposable element activity.</title>
        <authorList>
            <person name="Grandaubert J."/>
            <person name="Bhattacharyya A."/>
            <person name="Stukenbrock E.H."/>
        </authorList>
    </citation>
    <scope>NUCLEOTIDE SEQUENCE [LARGE SCALE GENOMIC DNA]</scope>
    <source>
        <strain evidence="2 3">Zb18110</strain>
    </source>
</reference>
<evidence type="ECO:0000256" key="1">
    <source>
        <dbReference type="SAM" id="MobiDB-lite"/>
    </source>
</evidence>
<keyword evidence="3" id="KW-1185">Reference proteome</keyword>
<proteinExistence type="predicted"/>
<feature type="compositionally biased region" description="Basic residues" evidence="1">
    <location>
        <begin position="204"/>
        <end position="214"/>
    </location>
</feature>
<evidence type="ECO:0000313" key="3">
    <source>
        <dbReference type="Proteomes" id="UP000033647"/>
    </source>
</evidence>
<protein>
    <submittedName>
        <fullName evidence="2">Uncharacterized protein</fullName>
    </submittedName>
</protein>
<organism evidence="2 3">
    <name type="scientific">Zymoseptoria brevis</name>
    <dbReference type="NCBI Taxonomy" id="1047168"/>
    <lineage>
        <taxon>Eukaryota</taxon>
        <taxon>Fungi</taxon>
        <taxon>Dikarya</taxon>
        <taxon>Ascomycota</taxon>
        <taxon>Pezizomycotina</taxon>
        <taxon>Dothideomycetes</taxon>
        <taxon>Dothideomycetidae</taxon>
        <taxon>Mycosphaerellales</taxon>
        <taxon>Mycosphaerellaceae</taxon>
        <taxon>Zymoseptoria</taxon>
    </lineage>
</organism>
<feature type="compositionally biased region" description="Acidic residues" evidence="1">
    <location>
        <begin position="108"/>
        <end position="124"/>
    </location>
</feature>
<feature type="compositionally biased region" description="Acidic residues" evidence="1">
    <location>
        <begin position="148"/>
        <end position="161"/>
    </location>
</feature>
<gene>
    <name evidence="2" type="ORF">TI39_contig4143g00007</name>
</gene>
<feature type="region of interest" description="Disordered" evidence="1">
    <location>
        <begin position="34"/>
        <end position="225"/>
    </location>
</feature>
<sequence>MWDQENPLNSEDEYGMLQETPLNSEDEYDMLQETPLNSEVDDVMQRERDESEVDDTLATQRGEREADVFLPQDESEDDEILDTEEIEEEESDDNSDASFIDDKSTESQDSEFDEQDEDEDEENQQDAGKQQRNTRAAGKRRKRAITPTDDEDDDVEDDVDQQDAGNRRRNTRATKKNHKHSAIPMAERDQDDDEEVHDAGPVKRYGRQNRTHLNRHPDRDANFNSDEDTRWRLALSKQRGAREPQLRHNVDGATIAKYKSMEAWKTLTASTKRLFESGRFARKYLGSGGEQRFKGAALFPTDAGEGLVDWKEMSREARIIMQETKSMPILKWACKFVYYRLGWVQYMADQITFDVAKRFGYGGKRGDRPAIAKFFEGFKETLLELFLIAPAIYSTDTRLAKSAD</sequence>
<accession>A0A0F4GFR2</accession>
<feature type="compositionally biased region" description="Basic and acidic residues" evidence="1">
    <location>
        <begin position="215"/>
        <end position="225"/>
    </location>
</feature>
<dbReference type="Proteomes" id="UP000033647">
    <property type="component" value="Unassembled WGS sequence"/>
</dbReference>
<dbReference type="EMBL" id="LAFY01004102">
    <property type="protein sequence ID" value="KJX95000.1"/>
    <property type="molecule type" value="Genomic_DNA"/>
</dbReference>
<feature type="compositionally biased region" description="Acidic residues" evidence="1">
    <location>
        <begin position="73"/>
        <end position="95"/>
    </location>
</feature>